<accession>A0A2T1KKD2</accession>
<evidence type="ECO:0000256" key="2">
    <source>
        <dbReference type="ARBA" id="ARBA00023125"/>
    </source>
</evidence>
<evidence type="ECO:0000313" key="8">
    <source>
        <dbReference type="Proteomes" id="UP000239866"/>
    </source>
</evidence>
<dbReference type="GO" id="GO:0006310">
    <property type="term" value="P:DNA recombination"/>
    <property type="evidence" value="ECO:0007669"/>
    <property type="project" value="UniProtKB-KW"/>
</dbReference>
<keyword evidence="3" id="KW-0233">DNA recombination</keyword>
<keyword evidence="1" id="KW-0229">DNA integration</keyword>
<dbReference type="SUPFAM" id="SSF56349">
    <property type="entry name" value="DNA breaking-rejoining enzymes"/>
    <property type="match status" value="1"/>
</dbReference>
<evidence type="ECO:0000259" key="5">
    <source>
        <dbReference type="PROSITE" id="PS51898"/>
    </source>
</evidence>
<dbReference type="InterPro" id="IPR010998">
    <property type="entry name" value="Integrase_recombinase_N"/>
</dbReference>
<dbReference type="InterPro" id="IPR002104">
    <property type="entry name" value="Integrase_catalytic"/>
</dbReference>
<dbReference type="InterPro" id="IPR011010">
    <property type="entry name" value="DNA_brk_join_enz"/>
</dbReference>
<dbReference type="InterPro" id="IPR044068">
    <property type="entry name" value="CB"/>
</dbReference>
<evidence type="ECO:0000259" key="6">
    <source>
        <dbReference type="PROSITE" id="PS51900"/>
    </source>
</evidence>
<dbReference type="PANTHER" id="PTHR30349:SF93">
    <property type="entry name" value="FELS-2 PROPHAGE PROTEIN"/>
    <property type="match status" value="1"/>
</dbReference>
<dbReference type="InterPro" id="IPR013762">
    <property type="entry name" value="Integrase-like_cat_sf"/>
</dbReference>
<evidence type="ECO:0000256" key="3">
    <source>
        <dbReference type="ARBA" id="ARBA00023172"/>
    </source>
</evidence>
<dbReference type="EMBL" id="PXNP01000023">
    <property type="protein sequence ID" value="PSF10581.1"/>
    <property type="molecule type" value="Genomic_DNA"/>
</dbReference>
<reference evidence="7 8" key="1">
    <citation type="submission" date="2018-03" db="EMBL/GenBank/DDBJ databases">
        <title>Marinobacter brunus sp. nov., a marine bacterium of Gamma-proteobacteria isolated from the surface seawater of the South China Sea.</title>
        <authorList>
            <person name="Cheng H."/>
            <person name="Wu Y.-H."/>
            <person name="Xamxidin M."/>
            <person name="Xu X.-W."/>
        </authorList>
    </citation>
    <scope>NUCLEOTIDE SEQUENCE [LARGE SCALE GENOMIC DNA]</scope>
    <source>
        <strain evidence="7 8">NH169-3</strain>
    </source>
</reference>
<dbReference type="InterPro" id="IPR028259">
    <property type="entry name" value="AP2-like_int_N"/>
</dbReference>
<dbReference type="Gene3D" id="1.10.443.10">
    <property type="entry name" value="Intergrase catalytic core"/>
    <property type="match status" value="1"/>
</dbReference>
<evidence type="ECO:0000313" key="7">
    <source>
        <dbReference type="EMBL" id="PSF10581.1"/>
    </source>
</evidence>
<evidence type="ECO:0000256" key="1">
    <source>
        <dbReference type="ARBA" id="ARBA00022908"/>
    </source>
</evidence>
<dbReference type="Pfam" id="PF24624">
    <property type="entry name" value="Int_N"/>
    <property type="match status" value="1"/>
</dbReference>
<dbReference type="PANTHER" id="PTHR30349">
    <property type="entry name" value="PHAGE INTEGRASE-RELATED"/>
    <property type="match status" value="1"/>
</dbReference>
<dbReference type="CDD" id="cd00796">
    <property type="entry name" value="INT_Rci_Hp1_C"/>
    <property type="match status" value="1"/>
</dbReference>
<dbReference type="PROSITE" id="PS51900">
    <property type="entry name" value="CB"/>
    <property type="match status" value="1"/>
</dbReference>
<dbReference type="OrthoDB" id="9795573at2"/>
<proteinExistence type="predicted"/>
<protein>
    <submittedName>
        <fullName evidence="7">Integrase</fullName>
    </submittedName>
</protein>
<dbReference type="InterPro" id="IPR050090">
    <property type="entry name" value="Tyrosine_recombinase_XerCD"/>
</dbReference>
<dbReference type="Pfam" id="PF14657">
    <property type="entry name" value="Arm-DNA-bind_4"/>
    <property type="match status" value="1"/>
</dbReference>
<comment type="caution">
    <text evidence="7">The sequence shown here is derived from an EMBL/GenBank/DDBJ whole genome shotgun (WGS) entry which is preliminary data.</text>
</comment>
<dbReference type="Gene3D" id="1.10.150.130">
    <property type="match status" value="1"/>
</dbReference>
<feature type="domain" description="Tyr recombinase" evidence="5">
    <location>
        <begin position="149"/>
        <end position="311"/>
    </location>
</feature>
<dbReference type="GO" id="GO:0015074">
    <property type="term" value="P:DNA integration"/>
    <property type="evidence" value="ECO:0007669"/>
    <property type="project" value="UniProtKB-KW"/>
</dbReference>
<evidence type="ECO:0000256" key="4">
    <source>
        <dbReference type="PROSITE-ProRule" id="PRU01248"/>
    </source>
</evidence>
<dbReference type="Pfam" id="PF00589">
    <property type="entry name" value="Phage_integrase"/>
    <property type="match status" value="1"/>
</dbReference>
<sequence length="326" mass="37492">MIRKIKTGWEVDFYPQGRTGRRIRKRGFKTRLDAVAWLRRFENKGSGAGRRLSDLVNYWHEHHGCTLKDSQQRLSRLNGIVARLRDPLTVDFSASDWIEYRVARLKQVKASTVNHEQRYLKAVFSECVRLGVIRDNPIEKVRQVKEQHHEMMFLTLDQCYQLLTECESSTNNHTWCVAAICLATGARWGEAEGLTYSGWLPGKVIFKDTKNGQDRAVPILPHLQEQIKPRLRPGPGRLFDSCRSAFRSAYQRCGFETPQQLTHILRHTFASHYMMNGGDLLTLQRILGHGSITMTMRYAHLAPNHLESALRFSPMTALCGQDVVNM</sequence>
<keyword evidence="2 4" id="KW-0238">DNA-binding</keyword>
<dbReference type="InterPro" id="IPR057084">
    <property type="entry name" value="Int_N"/>
</dbReference>
<dbReference type="AlphaFoldDB" id="A0A2T1KKD2"/>
<dbReference type="PROSITE" id="PS51898">
    <property type="entry name" value="TYR_RECOMBINASE"/>
    <property type="match status" value="1"/>
</dbReference>
<organism evidence="7 8">
    <name type="scientific">Marinobacter fuscus</name>
    <dbReference type="NCBI Taxonomy" id="2109942"/>
    <lineage>
        <taxon>Bacteria</taxon>
        <taxon>Pseudomonadati</taxon>
        <taxon>Pseudomonadota</taxon>
        <taxon>Gammaproteobacteria</taxon>
        <taxon>Pseudomonadales</taxon>
        <taxon>Marinobacteraceae</taxon>
        <taxon>Marinobacter</taxon>
    </lineage>
</organism>
<dbReference type="RefSeq" id="WP_106761782.1">
    <property type="nucleotide sequence ID" value="NZ_PXNP01000023.1"/>
</dbReference>
<name>A0A2T1KKD2_9GAMM</name>
<gene>
    <name evidence="7" type="ORF">C7H09_06455</name>
</gene>
<feature type="domain" description="Core-binding (CB)" evidence="6">
    <location>
        <begin position="50"/>
        <end position="128"/>
    </location>
</feature>
<keyword evidence="8" id="KW-1185">Reference proteome</keyword>
<dbReference type="GO" id="GO:0003677">
    <property type="term" value="F:DNA binding"/>
    <property type="evidence" value="ECO:0007669"/>
    <property type="project" value="UniProtKB-UniRule"/>
</dbReference>
<dbReference type="Proteomes" id="UP000239866">
    <property type="component" value="Unassembled WGS sequence"/>
</dbReference>